<dbReference type="Proteomes" id="UP001232992">
    <property type="component" value="Unassembled WGS sequence"/>
</dbReference>
<gene>
    <name evidence="2" type="ORF">PMH09_12570</name>
</gene>
<protein>
    <recommendedName>
        <fullName evidence="4">Secreted protein</fullName>
    </recommendedName>
</protein>
<name>A0ABT7BXY7_9CYAN</name>
<feature type="region of interest" description="Disordered" evidence="1">
    <location>
        <begin position="45"/>
        <end position="75"/>
    </location>
</feature>
<reference evidence="2 3" key="1">
    <citation type="submission" date="2023-01" db="EMBL/GenBank/DDBJ databases">
        <title>Novel diversity within Roseofilum (Cyanobacteria; Desertifilaceae) from marine benthic mats with descriptions of four novel species.</title>
        <authorList>
            <person name="Wang Y."/>
            <person name="Berthold D.E."/>
            <person name="Hu J."/>
            <person name="Lefler F.W."/>
            <person name="Laughinghouse H.D. IV."/>
        </authorList>
    </citation>
    <scope>NUCLEOTIDE SEQUENCE [LARGE SCALE GENOMIC DNA]</scope>
    <source>
        <strain evidence="2 3">BLCC-M143</strain>
    </source>
</reference>
<evidence type="ECO:0008006" key="4">
    <source>
        <dbReference type="Google" id="ProtNLM"/>
    </source>
</evidence>
<dbReference type="EMBL" id="JAQOSQ010000011">
    <property type="protein sequence ID" value="MDJ1184021.1"/>
    <property type="molecule type" value="Genomic_DNA"/>
</dbReference>
<evidence type="ECO:0000313" key="2">
    <source>
        <dbReference type="EMBL" id="MDJ1184021.1"/>
    </source>
</evidence>
<evidence type="ECO:0000256" key="1">
    <source>
        <dbReference type="SAM" id="MobiDB-lite"/>
    </source>
</evidence>
<accession>A0ABT7BXY7</accession>
<keyword evidence="3" id="KW-1185">Reference proteome</keyword>
<organism evidence="2 3">
    <name type="scientific">Roseofilum casamattae BLCC-M143</name>
    <dbReference type="NCBI Taxonomy" id="3022442"/>
    <lineage>
        <taxon>Bacteria</taxon>
        <taxon>Bacillati</taxon>
        <taxon>Cyanobacteriota</taxon>
        <taxon>Cyanophyceae</taxon>
        <taxon>Desertifilales</taxon>
        <taxon>Desertifilaceae</taxon>
        <taxon>Roseofilum</taxon>
        <taxon>Roseofilum casamattae</taxon>
    </lineage>
</organism>
<evidence type="ECO:0000313" key="3">
    <source>
        <dbReference type="Proteomes" id="UP001232992"/>
    </source>
</evidence>
<sequence length="75" mass="8301">MSYRVSVPSLLLFVLFVRINPLTIIPSLTDSFPLRDSSTHSSATELRVATSFEPPPDRAGEPEETLSGGTRLWLQ</sequence>
<proteinExistence type="predicted"/>
<comment type="caution">
    <text evidence="2">The sequence shown here is derived from an EMBL/GenBank/DDBJ whole genome shotgun (WGS) entry which is preliminary data.</text>
</comment>
<dbReference type="RefSeq" id="WP_283758672.1">
    <property type="nucleotide sequence ID" value="NZ_JAQOSQ010000011.1"/>
</dbReference>